<evidence type="ECO:0000256" key="2">
    <source>
        <dbReference type="SAM" id="SignalP"/>
    </source>
</evidence>
<dbReference type="EMBL" id="DXEN01000065">
    <property type="protein sequence ID" value="HIX86654.1"/>
    <property type="molecule type" value="Genomic_DNA"/>
</dbReference>
<accession>A0A9D1XSH0</accession>
<dbReference type="Gene3D" id="3.10.450.360">
    <property type="match status" value="1"/>
</dbReference>
<dbReference type="AlphaFoldDB" id="A0A9D1XSH0"/>
<feature type="signal peptide" evidence="2">
    <location>
        <begin position="1"/>
        <end position="21"/>
    </location>
</feature>
<evidence type="ECO:0000313" key="3">
    <source>
        <dbReference type="EMBL" id="HIX86654.1"/>
    </source>
</evidence>
<keyword evidence="2" id="KW-0732">Signal</keyword>
<protein>
    <recommendedName>
        <fullName evidence="5">PepSY domain-containing protein</fullName>
    </recommendedName>
</protein>
<organism evidence="3 4">
    <name type="scientific">Candidatus Parabacteroides intestinigallinarum</name>
    <dbReference type="NCBI Taxonomy" id="2838722"/>
    <lineage>
        <taxon>Bacteria</taxon>
        <taxon>Pseudomonadati</taxon>
        <taxon>Bacteroidota</taxon>
        <taxon>Bacteroidia</taxon>
        <taxon>Bacteroidales</taxon>
        <taxon>Tannerellaceae</taxon>
        <taxon>Parabacteroides</taxon>
    </lineage>
</organism>
<comment type="caution">
    <text evidence="3">The sequence shown here is derived from an EMBL/GenBank/DDBJ whole genome shotgun (WGS) entry which is preliminary data.</text>
</comment>
<feature type="compositionally biased region" description="Acidic residues" evidence="1">
    <location>
        <begin position="205"/>
        <end position="224"/>
    </location>
</feature>
<feature type="chain" id="PRO_5039022124" description="PepSY domain-containing protein" evidence="2">
    <location>
        <begin position="22"/>
        <end position="238"/>
    </location>
</feature>
<gene>
    <name evidence="3" type="ORF">H9848_08640</name>
</gene>
<evidence type="ECO:0008006" key="5">
    <source>
        <dbReference type="Google" id="ProtNLM"/>
    </source>
</evidence>
<evidence type="ECO:0000256" key="1">
    <source>
        <dbReference type="SAM" id="MobiDB-lite"/>
    </source>
</evidence>
<evidence type="ECO:0000313" key="4">
    <source>
        <dbReference type="Proteomes" id="UP000823847"/>
    </source>
</evidence>
<sequence length="238" mass="28275">MKVWMYMGIALLLGGFPVSQARGAGEAAETSIYAGAPDGWRDDIARIVRDRYRGARILDRDFDDGHIEVKITHKGLEKILILDTHDRWLRTIWEVRREQLPRAVLRRLERAGFSLRHIDDNDNRVVENAKGLFFAVQAERGDHDYVFIISDKGRIAHYYRDSEWDDDRWRGEWEEDADWWDDGEDHFDEGDDEWDDFRGRRGHFDDDDEDDDDGEDRFDEGDDEWDDFHLRHHREPAI</sequence>
<feature type="region of interest" description="Disordered" evidence="1">
    <location>
        <begin position="182"/>
        <end position="224"/>
    </location>
</feature>
<dbReference type="SUPFAM" id="SSF160574">
    <property type="entry name" value="BT0923-like"/>
    <property type="match status" value="1"/>
</dbReference>
<reference evidence="3" key="1">
    <citation type="journal article" date="2021" name="PeerJ">
        <title>Extensive microbial diversity within the chicken gut microbiome revealed by metagenomics and culture.</title>
        <authorList>
            <person name="Gilroy R."/>
            <person name="Ravi A."/>
            <person name="Getino M."/>
            <person name="Pursley I."/>
            <person name="Horton D.L."/>
            <person name="Alikhan N.F."/>
            <person name="Baker D."/>
            <person name="Gharbi K."/>
            <person name="Hall N."/>
            <person name="Watson M."/>
            <person name="Adriaenssens E.M."/>
            <person name="Foster-Nyarko E."/>
            <person name="Jarju S."/>
            <person name="Secka A."/>
            <person name="Antonio M."/>
            <person name="Oren A."/>
            <person name="Chaudhuri R.R."/>
            <person name="La Ragione R."/>
            <person name="Hildebrand F."/>
            <person name="Pallen M.J."/>
        </authorList>
    </citation>
    <scope>NUCLEOTIDE SEQUENCE</scope>
    <source>
        <strain evidence="3">ChiHecec2B26-12326</strain>
    </source>
</reference>
<dbReference type="Proteomes" id="UP000823847">
    <property type="component" value="Unassembled WGS sequence"/>
</dbReference>
<feature type="compositionally biased region" description="Acidic residues" evidence="1">
    <location>
        <begin position="182"/>
        <end position="195"/>
    </location>
</feature>
<proteinExistence type="predicted"/>
<reference evidence="3" key="2">
    <citation type="submission" date="2021-04" db="EMBL/GenBank/DDBJ databases">
        <authorList>
            <person name="Gilroy R."/>
        </authorList>
    </citation>
    <scope>NUCLEOTIDE SEQUENCE</scope>
    <source>
        <strain evidence="3">ChiHecec2B26-12326</strain>
    </source>
</reference>
<name>A0A9D1XSH0_9BACT</name>